<dbReference type="Gene3D" id="1.10.1740.10">
    <property type="match status" value="1"/>
</dbReference>
<dbReference type="InterPro" id="IPR014284">
    <property type="entry name" value="RNA_pol_sigma-70_dom"/>
</dbReference>
<dbReference type="Pfam" id="PF08281">
    <property type="entry name" value="Sigma70_r4_2"/>
    <property type="match status" value="1"/>
</dbReference>
<keyword evidence="2 6" id="KW-0805">Transcription regulation</keyword>
<dbReference type="InterPro" id="IPR013249">
    <property type="entry name" value="RNA_pol_sigma70_r4_t2"/>
</dbReference>
<dbReference type="CDD" id="cd06171">
    <property type="entry name" value="Sigma70_r4"/>
    <property type="match status" value="1"/>
</dbReference>
<dbReference type="InterPro" id="IPR013325">
    <property type="entry name" value="RNA_pol_sigma_r2"/>
</dbReference>
<dbReference type="InterPro" id="IPR013324">
    <property type="entry name" value="RNA_pol_sigma_r3/r4-like"/>
</dbReference>
<dbReference type="Pfam" id="PF04542">
    <property type="entry name" value="Sigma70_r2"/>
    <property type="match status" value="1"/>
</dbReference>
<dbReference type="SUPFAM" id="SSF88659">
    <property type="entry name" value="Sigma3 and sigma4 domains of RNA polymerase sigma factors"/>
    <property type="match status" value="1"/>
</dbReference>
<keyword evidence="4 6" id="KW-0238">DNA-binding</keyword>
<dbReference type="InterPro" id="IPR000838">
    <property type="entry name" value="RNA_pol_sigma70_ECF_CS"/>
</dbReference>
<dbReference type="Gene3D" id="1.10.10.10">
    <property type="entry name" value="Winged helix-like DNA-binding domain superfamily/Winged helix DNA-binding domain"/>
    <property type="match status" value="1"/>
</dbReference>
<dbReference type="InterPro" id="IPR007627">
    <property type="entry name" value="RNA_pol_sigma70_r2"/>
</dbReference>
<dbReference type="RefSeq" id="WP_255910746.1">
    <property type="nucleotide sequence ID" value="NZ_JANFQO010000002.1"/>
</dbReference>
<evidence type="ECO:0000256" key="3">
    <source>
        <dbReference type="ARBA" id="ARBA00023082"/>
    </source>
</evidence>
<name>A0ABT1QLV4_9GAMM</name>
<organism evidence="9 10">
    <name type="scientific">Tahibacter harae</name>
    <dbReference type="NCBI Taxonomy" id="2963937"/>
    <lineage>
        <taxon>Bacteria</taxon>
        <taxon>Pseudomonadati</taxon>
        <taxon>Pseudomonadota</taxon>
        <taxon>Gammaproteobacteria</taxon>
        <taxon>Lysobacterales</taxon>
        <taxon>Rhodanobacteraceae</taxon>
        <taxon>Tahibacter</taxon>
    </lineage>
</organism>
<feature type="domain" description="RNA polymerase sigma factor 70 region 4 type 2" evidence="8">
    <location>
        <begin position="133"/>
        <end position="184"/>
    </location>
</feature>
<reference evidence="9" key="1">
    <citation type="submission" date="2022-07" db="EMBL/GenBank/DDBJ databases">
        <title>Tahibacter sp., a new gammaproteobacterium isolated from the silt sample collected at pig farm.</title>
        <authorList>
            <person name="Chen H."/>
        </authorList>
    </citation>
    <scope>NUCLEOTIDE SEQUENCE</scope>
    <source>
        <strain evidence="9">P2K</strain>
    </source>
</reference>
<evidence type="ECO:0000259" key="8">
    <source>
        <dbReference type="Pfam" id="PF08281"/>
    </source>
</evidence>
<comment type="caution">
    <text evidence="9">The sequence shown here is derived from an EMBL/GenBank/DDBJ whole genome shotgun (WGS) entry which is preliminary data.</text>
</comment>
<dbReference type="NCBIfam" id="TIGR02937">
    <property type="entry name" value="sigma70-ECF"/>
    <property type="match status" value="1"/>
</dbReference>
<evidence type="ECO:0000313" key="10">
    <source>
        <dbReference type="Proteomes" id="UP001165498"/>
    </source>
</evidence>
<dbReference type="PROSITE" id="PS01063">
    <property type="entry name" value="SIGMA70_ECF"/>
    <property type="match status" value="1"/>
</dbReference>
<comment type="similarity">
    <text evidence="1 6">Belongs to the sigma-70 factor family. ECF subfamily.</text>
</comment>
<evidence type="ECO:0000313" key="9">
    <source>
        <dbReference type="EMBL" id="MCQ4163511.1"/>
    </source>
</evidence>
<dbReference type="EMBL" id="JANFQO010000002">
    <property type="protein sequence ID" value="MCQ4163511.1"/>
    <property type="molecule type" value="Genomic_DNA"/>
</dbReference>
<evidence type="ECO:0000256" key="2">
    <source>
        <dbReference type="ARBA" id="ARBA00023015"/>
    </source>
</evidence>
<keyword evidence="10" id="KW-1185">Reference proteome</keyword>
<evidence type="ECO:0000256" key="1">
    <source>
        <dbReference type="ARBA" id="ARBA00010641"/>
    </source>
</evidence>
<dbReference type="InterPro" id="IPR039425">
    <property type="entry name" value="RNA_pol_sigma-70-like"/>
</dbReference>
<keyword evidence="5 6" id="KW-0804">Transcription</keyword>
<dbReference type="InterPro" id="IPR036388">
    <property type="entry name" value="WH-like_DNA-bd_sf"/>
</dbReference>
<dbReference type="SUPFAM" id="SSF88946">
    <property type="entry name" value="Sigma2 domain of RNA polymerase sigma factors"/>
    <property type="match status" value="1"/>
</dbReference>
<protein>
    <recommendedName>
        <fullName evidence="6">RNA polymerase sigma factor</fullName>
    </recommendedName>
</protein>
<keyword evidence="3 6" id="KW-0731">Sigma factor</keyword>
<proteinExistence type="inferred from homology"/>
<evidence type="ECO:0000256" key="4">
    <source>
        <dbReference type="ARBA" id="ARBA00023125"/>
    </source>
</evidence>
<sequence length="190" mass="21104">MQAIAQEEGVVDGPEQAWLRRVADGDRAAFEQLYQATAARLLGVCLRVLPDRAEAEDVLQDVYVAVWRKAPQFSPEKSSAMTWLAAIARHRAIDRLRATPALASRQTIELAELESDPEATPGARAEADSERSQLDRCLGQLDARRRTLIRTAFFEGATYEDLAQRTGSPLGSIKSWIRRGLLQLRACLES</sequence>
<evidence type="ECO:0000256" key="6">
    <source>
        <dbReference type="RuleBase" id="RU000716"/>
    </source>
</evidence>
<dbReference type="PANTHER" id="PTHR43133">
    <property type="entry name" value="RNA POLYMERASE ECF-TYPE SIGMA FACTO"/>
    <property type="match status" value="1"/>
</dbReference>
<gene>
    <name evidence="9" type="ORF">NM961_02185</name>
</gene>
<evidence type="ECO:0000256" key="5">
    <source>
        <dbReference type="ARBA" id="ARBA00023163"/>
    </source>
</evidence>
<evidence type="ECO:0000259" key="7">
    <source>
        <dbReference type="Pfam" id="PF04542"/>
    </source>
</evidence>
<accession>A0ABT1QLV4</accession>
<dbReference type="Proteomes" id="UP001165498">
    <property type="component" value="Unassembled WGS sequence"/>
</dbReference>
<feature type="domain" description="RNA polymerase sigma-70 region 2" evidence="7">
    <location>
        <begin position="33"/>
        <end position="98"/>
    </location>
</feature>
<dbReference type="PANTHER" id="PTHR43133:SF62">
    <property type="entry name" value="RNA POLYMERASE SIGMA FACTOR SIGZ"/>
    <property type="match status" value="1"/>
</dbReference>